<dbReference type="Pfam" id="PF12341">
    <property type="entry name" value="Mcl1_mid"/>
    <property type="match status" value="1"/>
</dbReference>
<feature type="compositionally biased region" description="Polar residues" evidence="12">
    <location>
        <begin position="875"/>
        <end position="895"/>
    </location>
</feature>
<dbReference type="Proteomes" id="UP000494165">
    <property type="component" value="Unassembled WGS sequence"/>
</dbReference>
<dbReference type="InterPro" id="IPR057646">
    <property type="entry name" value="WD40_WDHD1_1st"/>
</dbReference>
<dbReference type="Gene3D" id="2.130.10.10">
    <property type="entry name" value="YVTN repeat-like/Quinoprotein amine dehydrogenase"/>
    <property type="match status" value="2"/>
</dbReference>
<dbReference type="GO" id="GO:0004197">
    <property type="term" value="F:cysteine-type endopeptidase activity"/>
    <property type="evidence" value="ECO:0007669"/>
    <property type="project" value="InterPro"/>
</dbReference>
<dbReference type="Pfam" id="PF24817">
    <property type="entry name" value="WD40_WDHD1_1st"/>
    <property type="match status" value="1"/>
</dbReference>
<evidence type="ECO:0000256" key="6">
    <source>
        <dbReference type="ARBA" id="ARBA00022801"/>
    </source>
</evidence>
<keyword evidence="9" id="KW-1015">Disulfide bond</keyword>
<feature type="region of interest" description="Disordered" evidence="12">
    <location>
        <begin position="953"/>
        <end position="972"/>
    </location>
</feature>
<keyword evidence="3" id="KW-0645">Protease</keyword>
<feature type="compositionally biased region" description="Basic and acidic residues" evidence="12">
    <location>
        <begin position="953"/>
        <end position="970"/>
    </location>
</feature>
<evidence type="ECO:0000256" key="8">
    <source>
        <dbReference type="ARBA" id="ARBA00023145"/>
    </source>
</evidence>
<dbReference type="SUPFAM" id="SSF50978">
    <property type="entry name" value="WD40 repeat-like"/>
    <property type="match status" value="1"/>
</dbReference>
<evidence type="ECO:0000256" key="3">
    <source>
        <dbReference type="ARBA" id="ARBA00022670"/>
    </source>
</evidence>
<dbReference type="GO" id="GO:0006508">
    <property type="term" value="P:proteolysis"/>
    <property type="evidence" value="ECO:0007669"/>
    <property type="project" value="UniProtKB-KW"/>
</dbReference>
<organism evidence="14 15">
    <name type="scientific">Cloeon dipterum</name>
    <dbReference type="NCBI Taxonomy" id="197152"/>
    <lineage>
        <taxon>Eukaryota</taxon>
        <taxon>Metazoa</taxon>
        <taxon>Ecdysozoa</taxon>
        <taxon>Arthropoda</taxon>
        <taxon>Hexapoda</taxon>
        <taxon>Insecta</taxon>
        <taxon>Pterygota</taxon>
        <taxon>Palaeoptera</taxon>
        <taxon>Ephemeroptera</taxon>
        <taxon>Pisciforma</taxon>
        <taxon>Baetidae</taxon>
        <taxon>Cloeon</taxon>
    </lineage>
</organism>
<reference evidence="14 15" key="1">
    <citation type="submission" date="2020-04" db="EMBL/GenBank/DDBJ databases">
        <authorList>
            <person name="Alioto T."/>
            <person name="Alioto T."/>
            <person name="Gomez Garrido J."/>
        </authorList>
    </citation>
    <scope>NUCLEOTIDE SEQUENCE [LARGE SCALE GENOMIC DNA]</scope>
</reference>
<dbReference type="InterPro" id="IPR015943">
    <property type="entry name" value="WD40/YVTN_repeat-like_dom_sf"/>
</dbReference>
<dbReference type="GO" id="GO:0006281">
    <property type="term" value="P:DNA repair"/>
    <property type="evidence" value="ECO:0007669"/>
    <property type="project" value="TreeGrafter"/>
</dbReference>
<evidence type="ECO:0000256" key="2">
    <source>
        <dbReference type="ARBA" id="ARBA00022574"/>
    </source>
</evidence>
<comment type="caution">
    <text evidence="14">The sequence shown here is derived from an EMBL/GenBank/DDBJ whole genome shotgun (WGS) entry which is preliminary data.</text>
</comment>
<feature type="region of interest" description="Disordered" evidence="12">
    <location>
        <begin position="827"/>
        <end position="896"/>
    </location>
</feature>
<dbReference type="FunFam" id="3.90.70.10:FF:000031">
    <property type="entry name" value="Cathepsin B"/>
    <property type="match status" value="1"/>
</dbReference>
<dbReference type="PROSITE" id="PS00139">
    <property type="entry name" value="THIOL_PROTEASE_CYS"/>
    <property type="match status" value="1"/>
</dbReference>
<dbReference type="PROSITE" id="PS00640">
    <property type="entry name" value="THIOL_PROTEASE_ASN"/>
    <property type="match status" value="1"/>
</dbReference>
<keyword evidence="6" id="KW-0378">Hydrolase</keyword>
<evidence type="ECO:0000256" key="11">
    <source>
        <dbReference type="PROSITE-ProRule" id="PRU00221"/>
    </source>
</evidence>
<dbReference type="GO" id="GO:0043596">
    <property type="term" value="C:nuclear replication fork"/>
    <property type="evidence" value="ECO:0007669"/>
    <property type="project" value="TreeGrafter"/>
</dbReference>
<proteinExistence type="predicted"/>
<keyword evidence="10" id="KW-0539">Nucleus</keyword>
<dbReference type="InterPro" id="IPR019775">
    <property type="entry name" value="WD40_repeat_CS"/>
</dbReference>
<name>A0A8S1DJJ8_9INSE</name>
<dbReference type="PROSITE" id="PS00678">
    <property type="entry name" value="WD_REPEATS_1"/>
    <property type="match status" value="1"/>
</dbReference>
<dbReference type="InterPro" id="IPR025661">
    <property type="entry name" value="Pept_asp_AS"/>
</dbReference>
<dbReference type="SMART" id="SM00645">
    <property type="entry name" value="Pept_C1"/>
    <property type="match status" value="1"/>
</dbReference>
<sequence>MTMEISPTRYAHSDGHTDVCYSSDGKYILTCGTDSDVRKWCNIEDDDPQALGTKNLNAIALVSMKDKIYVSGDDNKVAIYSLSELAHEGILRRASAPITCLSLSTDGNLVASGGCDFAINVTETESHKDSVFNGHTAPILSVVIDPKGEFLASSSCDGSVRVWEISSCQQVQSWTNCFASSNDFHASSTLARMSWQPRDGKVLAVPSGETIKLYQRGNWSEIMTLRNPATTKPFSIASFSPCGRLLVATSGDGTWSLFDVASNFKLISSEKNPRGAVVTGLAWKPKERSLAFCNFEGDLGILTVTLADEEPKPVVEIDEPVVAENGIEDGITSDFDMDDFDDKLIEERVASRMSAVSGSVATGQIVPKVEASFSMQEAFQPSACPVHLQRRFMVYNNVGIVISVVDDVDTSTIDVEFHNISVHHNFSLPNIFEHTICTLTEEVLVLSGPRQDSTDSSKVVVQLLQGADVSREWMVDLLPGEEAVCVAAGLGFVAVGTNEGAVRLFSTGGMQRDVLSIGGKIVSMSAHGKQLMVVYHAGLGTDALQNYGYVVYSIRDNTIRFAKRPQHLTVPPGCTLRWIGFTDEGNPSFLDSDGKIHAISYNNVAYVLADTERLGEKSASSHYFLIGVNETEMKFRAILCKGAYYPPIAPRPIMGEILIQAPICEVESAKGKLEEEYVRTKRAAYSSKHICPSTGMPKDDDYSIISTVKSFNTTLLRLFAMACVADMDTKAYDIYKLMTAPEWRVKARQYAHSKNKNRLLERLEDFVEQPDSEEEPDIIEESQEIEPRFKIMSQHNSTESFSKSTEPIEPMRVSKLKKPFSSHRSFEMFSSPVQGGGNPFRKNAPKPPLSETLLSKYSNSEELDITRSDSPDSMDVSNMSSKHMSDFSEASQETNAALAAEIPKKPETESAKENASGLNDFKKWFENNKTKLQAEHPGLKLAELKKEAIKIFKSESKPGGKKRGPADKADAPAPKKLAMKKLDAFLFKKQRQSAATAHPPVPCSQNLALDFWFNFCRMMLWGLLLATLVAASAANVELDPLSDEYIDYINSMQTTWKAGRNFHKSVSMKYITGLMGVHINWREHTLPTKQTIYGISSNLQEIPENFDARDAWPQCPTLKEIRDQGSCGSCWAFGAVEAISDRICIHSNGTVNAHISAEDLLSCCHLCGFGCNGGFPSSAWRYWVHKGLVSGGNYGSKQGCLPYEIEPCEHHVNGTRLPCTGEGHTPKCQKKCQPDYDVPYNKDKHFGKTSYSIEEKNVEEIQREIMTNGPVEAAFTVYNDFLLYKSGVYQHVDGSALGGHAIKILGWGVENGTPYWLVANSWNSDWGDGGFFKILRGQDHCGIEESIAAGIPA</sequence>
<dbReference type="InterPro" id="IPR001680">
    <property type="entry name" value="WD40_rpt"/>
</dbReference>
<dbReference type="PROSITE" id="PS50082">
    <property type="entry name" value="WD_REPEATS_2"/>
    <property type="match status" value="2"/>
</dbReference>
<evidence type="ECO:0000256" key="1">
    <source>
        <dbReference type="ARBA" id="ARBA00004123"/>
    </source>
</evidence>
<dbReference type="InterPro" id="IPR000668">
    <property type="entry name" value="Peptidase_C1A_C"/>
</dbReference>
<dbReference type="Pfam" id="PF08127">
    <property type="entry name" value="Propeptide_C1"/>
    <property type="match status" value="1"/>
</dbReference>
<evidence type="ECO:0000256" key="10">
    <source>
        <dbReference type="ARBA" id="ARBA00023242"/>
    </source>
</evidence>
<dbReference type="PRINTS" id="PR00705">
    <property type="entry name" value="PAPAIN"/>
</dbReference>
<dbReference type="InterPro" id="IPR011048">
    <property type="entry name" value="Haem_d1_sf"/>
</dbReference>
<evidence type="ECO:0000256" key="12">
    <source>
        <dbReference type="SAM" id="MobiDB-lite"/>
    </source>
</evidence>
<dbReference type="GO" id="GO:0003682">
    <property type="term" value="F:chromatin binding"/>
    <property type="evidence" value="ECO:0007669"/>
    <property type="project" value="TreeGrafter"/>
</dbReference>
<evidence type="ECO:0000313" key="14">
    <source>
        <dbReference type="EMBL" id="CAB3382501.1"/>
    </source>
</evidence>
<feature type="repeat" description="WD" evidence="11">
    <location>
        <begin position="132"/>
        <end position="173"/>
    </location>
</feature>
<keyword evidence="7" id="KW-0788">Thiol protease</keyword>
<dbReference type="InterPro" id="IPR022100">
    <property type="entry name" value="WDHD1/CFT4_beta-prop_2nd"/>
</dbReference>
<dbReference type="Pfam" id="PF00112">
    <property type="entry name" value="Peptidase_C1"/>
    <property type="match status" value="1"/>
</dbReference>
<dbReference type="InterPro" id="IPR036322">
    <property type="entry name" value="WD40_repeat_dom_sf"/>
</dbReference>
<dbReference type="PANTHER" id="PTHR19932:SF10">
    <property type="entry name" value="WD REPEAT AND HMG-BOX DNA-BINDING PROTEIN 1"/>
    <property type="match status" value="1"/>
</dbReference>
<dbReference type="PROSITE" id="PS50294">
    <property type="entry name" value="WD_REPEATS_REGION"/>
    <property type="match status" value="1"/>
</dbReference>
<keyword evidence="2 11" id="KW-0853">WD repeat</keyword>
<keyword evidence="4" id="KW-0732">Signal</keyword>
<keyword evidence="5" id="KW-0677">Repeat</keyword>
<dbReference type="Pfam" id="PF20946">
    <property type="entry name" value="Ctf4_C"/>
    <property type="match status" value="1"/>
</dbReference>
<dbReference type="Gene3D" id="3.90.70.10">
    <property type="entry name" value="Cysteine proteinases"/>
    <property type="match status" value="1"/>
</dbReference>
<dbReference type="SUPFAM" id="SSF51004">
    <property type="entry name" value="C-terminal (heme d1) domain of cytochrome cd1-nitrite reductase"/>
    <property type="match status" value="1"/>
</dbReference>
<dbReference type="EMBL" id="CADEPI010000273">
    <property type="protein sequence ID" value="CAB3382501.1"/>
    <property type="molecule type" value="Genomic_DNA"/>
</dbReference>
<evidence type="ECO:0000256" key="4">
    <source>
        <dbReference type="ARBA" id="ARBA00022729"/>
    </source>
</evidence>
<evidence type="ECO:0000256" key="5">
    <source>
        <dbReference type="ARBA" id="ARBA00022737"/>
    </source>
</evidence>
<keyword evidence="15" id="KW-1185">Reference proteome</keyword>
<dbReference type="CDD" id="cd02620">
    <property type="entry name" value="Peptidase_C1A_CathepsinB"/>
    <property type="match status" value="1"/>
</dbReference>
<feature type="repeat" description="WD" evidence="11">
    <location>
        <begin position="9"/>
        <end position="40"/>
    </location>
</feature>
<dbReference type="InterPro" id="IPR000169">
    <property type="entry name" value="Pept_cys_AS"/>
</dbReference>
<dbReference type="GO" id="GO:0006261">
    <property type="term" value="P:DNA-templated DNA replication"/>
    <property type="evidence" value="ECO:0007669"/>
    <property type="project" value="TreeGrafter"/>
</dbReference>
<gene>
    <name evidence="14" type="ORF">CLODIP_2_CD12690</name>
</gene>
<comment type="subcellular location">
    <subcellularLocation>
        <location evidence="1">Nucleus</location>
    </subcellularLocation>
</comment>
<dbReference type="OrthoDB" id="640249at2759"/>
<dbReference type="InterPro" id="IPR038765">
    <property type="entry name" value="Papain-like_cys_pep_sf"/>
</dbReference>
<keyword evidence="8" id="KW-0865">Zymogen</keyword>
<dbReference type="PROSITE" id="PS00639">
    <property type="entry name" value="THIOL_PROTEASE_HIS"/>
    <property type="match status" value="1"/>
</dbReference>
<dbReference type="InterPro" id="IPR048591">
    <property type="entry name" value="WDHD1/CFT4_hel"/>
</dbReference>
<dbReference type="InterPro" id="IPR025660">
    <property type="entry name" value="Pept_his_AS"/>
</dbReference>
<dbReference type="SMART" id="SM00320">
    <property type="entry name" value="WD40"/>
    <property type="match status" value="4"/>
</dbReference>
<evidence type="ECO:0000259" key="13">
    <source>
        <dbReference type="SMART" id="SM00645"/>
    </source>
</evidence>
<evidence type="ECO:0000256" key="9">
    <source>
        <dbReference type="ARBA" id="ARBA00023157"/>
    </source>
</evidence>
<dbReference type="SUPFAM" id="SSF54001">
    <property type="entry name" value="Cysteine proteinases"/>
    <property type="match status" value="1"/>
</dbReference>
<evidence type="ECO:0000313" key="15">
    <source>
        <dbReference type="Proteomes" id="UP000494165"/>
    </source>
</evidence>
<feature type="domain" description="Peptidase C1A papain C-terminal" evidence="13">
    <location>
        <begin position="1102"/>
        <end position="1351"/>
    </location>
</feature>
<dbReference type="InterPro" id="IPR012599">
    <property type="entry name" value="Propeptide_C1A"/>
</dbReference>
<protein>
    <recommendedName>
        <fullName evidence="13">Peptidase C1A papain C-terminal domain-containing protein</fullName>
    </recommendedName>
</protein>
<accession>A0A8S1DJJ8</accession>
<evidence type="ECO:0000256" key="7">
    <source>
        <dbReference type="ARBA" id="ARBA00022807"/>
    </source>
</evidence>
<dbReference type="GO" id="GO:0000278">
    <property type="term" value="P:mitotic cell cycle"/>
    <property type="evidence" value="ECO:0007669"/>
    <property type="project" value="TreeGrafter"/>
</dbReference>
<dbReference type="PANTHER" id="PTHR19932">
    <property type="entry name" value="WD REPEAT AND HMG-BOX DNA BINDING PROTEIN"/>
    <property type="match status" value="1"/>
</dbReference>